<feature type="binding site" evidence="5">
    <location>
        <position position="223"/>
    </location>
    <ligand>
        <name>(2E)-4-hydroxy-3-methylbut-2-enyl diphosphate</name>
        <dbReference type="ChEBI" id="CHEBI:128753"/>
    </ligand>
</feature>
<dbReference type="Gene3D" id="3.40.1010.20">
    <property type="entry name" value="4-hydroxy-3-methylbut-2-enyl diphosphate reductase, catalytic domain"/>
    <property type="match status" value="2"/>
</dbReference>
<feature type="binding site" evidence="5">
    <location>
        <position position="224"/>
    </location>
    <ligand>
        <name>dimethylallyl diphosphate</name>
        <dbReference type="ChEBI" id="CHEBI:57623"/>
    </ligand>
</feature>
<reference evidence="7" key="1">
    <citation type="submission" date="2015-07" db="EMBL/GenBank/DDBJ databases">
        <title>Genome sequencing of Sunxiuqinia dokdonensis strain SK.</title>
        <authorList>
            <person name="Ahn S."/>
            <person name="Kim B.-C."/>
        </authorList>
    </citation>
    <scope>NUCLEOTIDE SEQUENCE [LARGE SCALE GENOMIC DNA]</scope>
    <source>
        <strain evidence="7">SK</strain>
    </source>
</reference>
<dbReference type="GO" id="GO:0046872">
    <property type="term" value="F:metal ion binding"/>
    <property type="evidence" value="ECO:0007669"/>
    <property type="project" value="UniProtKB-KW"/>
</dbReference>
<feature type="binding site" evidence="5">
    <location>
        <position position="224"/>
    </location>
    <ligand>
        <name>(2E)-4-hydroxy-3-methylbut-2-enyl diphosphate</name>
        <dbReference type="ChEBI" id="CHEBI:128753"/>
    </ligand>
</feature>
<feature type="binding site" evidence="5">
    <location>
        <position position="267"/>
    </location>
    <ligand>
        <name>isopentenyl diphosphate</name>
        <dbReference type="ChEBI" id="CHEBI:128769"/>
    </ligand>
</feature>
<evidence type="ECO:0000256" key="2">
    <source>
        <dbReference type="ARBA" id="ARBA00022723"/>
    </source>
</evidence>
<feature type="binding site" evidence="5">
    <location>
        <position position="96"/>
    </location>
    <ligand>
        <name>[4Fe-4S] cluster</name>
        <dbReference type="ChEBI" id="CHEBI:49883"/>
    </ligand>
</feature>
<feature type="binding site" evidence="5">
    <location>
        <position position="223"/>
    </location>
    <ligand>
        <name>isopentenyl diphosphate</name>
        <dbReference type="ChEBI" id="CHEBI:128769"/>
    </ligand>
</feature>
<comment type="catalytic activity">
    <reaction evidence="5">
        <text>isopentenyl diphosphate + 2 oxidized [2Fe-2S]-[ferredoxin] + H2O = (2E)-4-hydroxy-3-methylbut-2-enyl diphosphate + 2 reduced [2Fe-2S]-[ferredoxin] + 2 H(+)</text>
        <dbReference type="Rhea" id="RHEA:24488"/>
        <dbReference type="Rhea" id="RHEA-COMP:10000"/>
        <dbReference type="Rhea" id="RHEA-COMP:10001"/>
        <dbReference type="ChEBI" id="CHEBI:15377"/>
        <dbReference type="ChEBI" id="CHEBI:15378"/>
        <dbReference type="ChEBI" id="CHEBI:33737"/>
        <dbReference type="ChEBI" id="CHEBI:33738"/>
        <dbReference type="ChEBI" id="CHEBI:128753"/>
        <dbReference type="ChEBI" id="CHEBI:128769"/>
        <dbReference type="EC" id="1.17.7.4"/>
    </reaction>
</comment>
<feature type="binding site" evidence="5">
    <location>
        <position position="40"/>
    </location>
    <ligand>
        <name>(2E)-4-hydroxy-3-methylbut-2-enyl diphosphate</name>
        <dbReference type="ChEBI" id="CHEBI:128753"/>
    </ligand>
</feature>
<keyword evidence="2 5" id="KW-0479">Metal-binding</keyword>
<dbReference type="Proteomes" id="UP000036958">
    <property type="component" value="Unassembled WGS sequence"/>
</dbReference>
<sequence length="290" mass="32502">MKVEIDHKSGFCFGVVNAITKAEETLDKGGKLYCLGDIVHNGMEVKRLEAIGLITIDRETFFTLKNCQVLLRAHGEPPETYEYAKANNIELVDATCPVVLKLQQRVKKAFKEMEQKDGQIIIFGKKGHAEVTGLNGQTNNQSIIVEDEDDLQKVNPNKPAYLFSQTTKSLDQFHDLAGKIGQKSTEKLVVKDTICRQVANRVPRMREFATQHDILIFVGGKKSSNAKFLFDVCKKENPNSYFISSPEELNPEWFEGKESAGICGATSTPKWLMEKVAEKIQVTDSSHSNF</sequence>
<feature type="binding site" evidence="5">
    <location>
        <position position="223"/>
    </location>
    <ligand>
        <name>dimethylallyl diphosphate</name>
        <dbReference type="ChEBI" id="CHEBI:57623"/>
    </ligand>
</feature>
<feature type="binding site" evidence="5">
    <location>
        <position position="195"/>
    </location>
    <ligand>
        <name>[4Fe-4S] cluster</name>
        <dbReference type="ChEBI" id="CHEBI:49883"/>
    </ligand>
</feature>
<feature type="binding site" evidence="5">
    <location>
        <position position="74"/>
    </location>
    <ligand>
        <name>(2E)-4-hydroxy-3-methylbut-2-enyl diphosphate</name>
        <dbReference type="ChEBI" id="CHEBI:128753"/>
    </ligand>
</feature>
<comment type="cofactor">
    <cofactor evidence="5">
        <name>[4Fe-4S] cluster</name>
        <dbReference type="ChEBI" id="CHEBI:49883"/>
    </cofactor>
    <text evidence="5">Binds 1 [4Fe-4S] cluster per subunit.</text>
</comment>
<feature type="binding site" evidence="5">
    <location>
        <position position="267"/>
    </location>
    <ligand>
        <name>dimethylallyl diphosphate</name>
        <dbReference type="ChEBI" id="CHEBI:57623"/>
    </ligand>
</feature>
<feature type="binding site" evidence="5">
    <location>
        <position position="40"/>
    </location>
    <ligand>
        <name>isopentenyl diphosphate</name>
        <dbReference type="ChEBI" id="CHEBI:128769"/>
    </ligand>
</feature>
<dbReference type="NCBIfam" id="NF002187">
    <property type="entry name" value="PRK01045.1-1"/>
    <property type="match status" value="1"/>
</dbReference>
<comment type="function">
    <text evidence="5">Catalyzes the conversion of 1-hydroxy-2-methyl-2-(E)-butenyl 4-diphosphate (HMBPP) into a mixture of isopentenyl diphosphate (IPP) and dimethylallyl diphosphate (DMAPP). Acts in the terminal step of the DOXP/MEP pathway for isoprenoid precursor biosynthesis.</text>
</comment>
<feature type="binding site" evidence="5">
    <location>
        <position position="224"/>
    </location>
    <ligand>
        <name>isopentenyl diphosphate</name>
        <dbReference type="ChEBI" id="CHEBI:128769"/>
    </ligand>
</feature>
<feature type="binding site" evidence="5">
    <location>
        <position position="267"/>
    </location>
    <ligand>
        <name>(2E)-4-hydroxy-3-methylbut-2-enyl diphosphate</name>
        <dbReference type="ChEBI" id="CHEBI:128753"/>
    </ligand>
</feature>
<evidence type="ECO:0000256" key="1">
    <source>
        <dbReference type="ARBA" id="ARBA00022485"/>
    </source>
</evidence>
<dbReference type="UniPathway" id="UPA00056">
    <property type="reaction ID" value="UER00097"/>
</dbReference>
<evidence type="ECO:0000256" key="4">
    <source>
        <dbReference type="ARBA" id="ARBA00023014"/>
    </source>
</evidence>
<keyword evidence="3 5" id="KW-0408">Iron</keyword>
<keyword evidence="7" id="KW-1185">Reference proteome</keyword>
<evidence type="ECO:0000256" key="3">
    <source>
        <dbReference type="ARBA" id="ARBA00023004"/>
    </source>
</evidence>
<proteinExistence type="inferred from homology"/>
<evidence type="ECO:0000313" key="7">
    <source>
        <dbReference type="Proteomes" id="UP000036958"/>
    </source>
</evidence>
<feature type="binding site" evidence="5">
    <location>
        <position position="74"/>
    </location>
    <ligand>
        <name>isopentenyl diphosphate</name>
        <dbReference type="ChEBI" id="CHEBI:128769"/>
    </ligand>
</feature>
<dbReference type="Gene3D" id="3.40.50.11270">
    <property type="match status" value="1"/>
</dbReference>
<feature type="binding site" evidence="5">
    <location>
        <position position="12"/>
    </location>
    <ligand>
        <name>[4Fe-4S] cluster</name>
        <dbReference type="ChEBI" id="CHEBI:49883"/>
    </ligand>
</feature>
<keyword evidence="1 5" id="KW-0004">4Fe-4S</keyword>
<dbReference type="PANTHER" id="PTHR30426:SF0">
    <property type="entry name" value="4-HYDROXY-3-METHYLBUT-2-ENYL DIPHOSPHATE REDUCTASE"/>
    <property type="match status" value="1"/>
</dbReference>
<feature type="binding site" evidence="5">
    <location>
        <position position="128"/>
    </location>
    <ligand>
        <name>dimethylallyl diphosphate</name>
        <dbReference type="ChEBI" id="CHEBI:57623"/>
    </ligand>
</feature>
<dbReference type="RefSeq" id="WP_053185326.1">
    <property type="nucleotide sequence ID" value="NZ_LGIA01000175.1"/>
</dbReference>
<dbReference type="GO" id="GO:0051745">
    <property type="term" value="F:4-hydroxy-3-methylbut-2-enyl diphosphate reductase activity"/>
    <property type="evidence" value="ECO:0007669"/>
    <property type="project" value="UniProtKB-UniRule"/>
</dbReference>
<feature type="active site" description="Proton donor" evidence="5">
    <location>
        <position position="130"/>
    </location>
</feature>
<dbReference type="GO" id="GO:0019288">
    <property type="term" value="P:isopentenyl diphosphate biosynthetic process, methylerythritol 4-phosphate pathway"/>
    <property type="evidence" value="ECO:0007669"/>
    <property type="project" value="UniProtKB-UniRule"/>
</dbReference>
<dbReference type="Pfam" id="PF02401">
    <property type="entry name" value="LYTB"/>
    <property type="match status" value="1"/>
</dbReference>
<evidence type="ECO:0000256" key="5">
    <source>
        <dbReference type="HAMAP-Rule" id="MF_00191"/>
    </source>
</evidence>
<name>A0A0L8V634_9BACT</name>
<accession>A0A0L8V634</accession>
<dbReference type="PATRIC" id="fig|1409788.3.peg.3351"/>
<evidence type="ECO:0000313" key="6">
    <source>
        <dbReference type="EMBL" id="KOH43909.1"/>
    </source>
</evidence>
<feature type="binding site" evidence="5">
    <location>
        <position position="40"/>
    </location>
    <ligand>
        <name>dimethylallyl diphosphate</name>
        <dbReference type="ChEBI" id="CHEBI:57623"/>
    </ligand>
</feature>
<dbReference type="EMBL" id="LGIA01000175">
    <property type="protein sequence ID" value="KOH43909.1"/>
    <property type="molecule type" value="Genomic_DNA"/>
</dbReference>
<organism evidence="6 7">
    <name type="scientific">Sunxiuqinia dokdonensis</name>
    <dbReference type="NCBI Taxonomy" id="1409788"/>
    <lineage>
        <taxon>Bacteria</taxon>
        <taxon>Pseudomonadati</taxon>
        <taxon>Bacteroidota</taxon>
        <taxon>Bacteroidia</taxon>
        <taxon>Marinilabiliales</taxon>
        <taxon>Prolixibacteraceae</taxon>
        <taxon>Sunxiuqinia</taxon>
    </lineage>
</organism>
<feature type="binding site" evidence="5">
    <location>
        <position position="74"/>
    </location>
    <ligand>
        <name>dimethylallyl diphosphate</name>
        <dbReference type="ChEBI" id="CHEBI:57623"/>
    </ligand>
</feature>
<comment type="catalytic activity">
    <reaction evidence="5">
        <text>dimethylallyl diphosphate + 2 oxidized [2Fe-2S]-[ferredoxin] + H2O = (2E)-4-hydroxy-3-methylbut-2-enyl diphosphate + 2 reduced [2Fe-2S]-[ferredoxin] + 2 H(+)</text>
        <dbReference type="Rhea" id="RHEA:24825"/>
        <dbReference type="Rhea" id="RHEA-COMP:10000"/>
        <dbReference type="Rhea" id="RHEA-COMP:10001"/>
        <dbReference type="ChEBI" id="CHEBI:15377"/>
        <dbReference type="ChEBI" id="CHEBI:15378"/>
        <dbReference type="ChEBI" id="CHEBI:33737"/>
        <dbReference type="ChEBI" id="CHEBI:33738"/>
        <dbReference type="ChEBI" id="CHEBI:57623"/>
        <dbReference type="ChEBI" id="CHEBI:128753"/>
        <dbReference type="EC" id="1.17.7.4"/>
    </reaction>
</comment>
<dbReference type="GO" id="GO:0016114">
    <property type="term" value="P:terpenoid biosynthetic process"/>
    <property type="evidence" value="ECO:0007669"/>
    <property type="project" value="UniProtKB-UniRule"/>
</dbReference>
<comment type="pathway">
    <text evidence="5">Isoprenoid biosynthesis; isopentenyl diphosphate biosynthesis via DXP pathway; isopentenyl diphosphate from 1-deoxy-D-xylulose 5-phosphate: step 6/6.</text>
</comment>
<dbReference type="AlphaFoldDB" id="A0A0L8V634"/>
<dbReference type="PANTHER" id="PTHR30426">
    <property type="entry name" value="4-HYDROXY-3-METHYLBUT-2-ENYL DIPHOSPHATE REDUCTASE"/>
    <property type="match status" value="1"/>
</dbReference>
<comment type="pathway">
    <text evidence="5">Isoprenoid biosynthesis; dimethylallyl diphosphate biosynthesis; dimethylallyl diphosphate from (2E)-4-hydroxy-3-methylbutenyl diphosphate: step 1/1.</text>
</comment>
<dbReference type="STRING" id="1409788.NC99_32680"/>
<dbReference type="CDD" id="cd13944">
    <property type="entry name" value="lytB_ispH"/>
    <property type="match status" value="1"/>
</dbReference>
<feature type="binding site" evidence="5">
    <location>
        <position position="225"/>
    </location>
    <ligand>
        <name>(2E)-4-hydroxy-3-methylbut-2-enyl diphosphate</name>
        <dbReference type="ChEBI" id="CHEBI:128753"/>
    </ligand>
</feature>
<feature type="binding site" evidence="5">
    <location>
        <position position="225"/>
    </location>
    <ligand>
        <name>isopentenyl diphosphate</name>
        <dbReference type="ChEBI" id="CHEBI:128769"/>
    </ligand>
</feature>
<gene>
    <name evidence="5" type="primary">ispH</name>
    <name evidence="6" type="ORF">NC99_32680</name>
</gene>
<dbReference type="GO" id="GO:0050992">
    <property type="term" value="P:dimethylallyl diphosphate biosynthetic process"/>
    <property type="evidence" value="ECO:0007669"/>
    <property type="project" value="UniProtKB-UniRule"/>
</dbReference>
<dbReference type="InterPro" id="IPR003451">
    <property type="entry name" value="LytB/IspH"/>
</dbReference>
<comment type="similarity">
    <text evidence="5">Belongs to the IspH family.</text>
</comment>
<dbReference type="HAMAP" id="MF_00191">
    <property type="entry name" value="IspH"/>
    <property type="match status" value="1"/>
</dbReference>
<feature type="binding site" evidence="5">
    <location>
        <position position="128"/>
    </location>
    <ligand>
        <name>isopentenyl diphosphate</name>
        <dbReference type="ChEBI" id="CHEBI:128769"/>
    </ligand>
</feature>
<keyword evidence="4 5" id="KW-0411">Iron-sulfur</keyword>
<dbReference type="EC" id="1.17.7.4" evidence="5"/>
<dbReference type="NCBIfam" id="TIGR00216">
    <property type="entry name" value="ispH_lytB"/>
    <property type="match status" value="1"/>
</dbReference>
<feature type="binding site" evidence="5">
    <location>
        <position position="128"/>
    </location>
    <ligand>
        <name>(2E)-4-hydroxy-3-methylbut-2-enyl diphosphate</name>
        <dbReference type="ChEBI" id="CHEBI:128753"/>
    </ligand>
</feature>
<feature type="binding site" evidence="5">
    <location>
        <position position="225"/>
    </location>
    <ligand>
        <name>dimethylallyl diphosphate</name>
        <dbReference type="ChEBI" id="CHEBI:57623"/>
    </ligand>
</feature>
<dbReference type="UniPathway" id="UPA00059">
    <property type="reaction ID" value="UER00105"/>
</dbReference>
<dbReference type="OrthoDB" id="9777362at2"/>
<dbReference type="GO" id="GO:0051539">
    <property type="term" value="F:4 iron, 4 sulfur cluster binding"/>
    <property type="evidence" value="ECO:0007669"/>
    <property type="project" value="UniProtKB-UniRule"/>
</dbReference>
<comment type="caution">
    <text evidence="6">The sequence shown here is derived from an EMBL/GenBank/DDBJ whole genome shotgun (WGS) entry which is preliminary data.</text>
</comment>
<keyword evidence="5 6" id="KW-0560">Oxidoreductase</keyword>
<protein>
    <recommendedName>
        <fullName evidence="5">4-hydroxy-3-methylbut-2-enyl diphosphate reductase</fullName>
        <shortName evidence="5">HMBPP reductase</shortName>
        <ecNumber evidence="5">1.17.7.4</ecNumber>
    </recommendedName>
</protein>
<feature type="binding site" evidence="5">
    <location>
        <position position="166"/>
    </location>
    <ligand>
        <name>(2E)-4-hydroxy-3-methylbut-2-enyl diphosphate</name>
        <dbReference type="ChEBI" id="CHEBI:128753"/>
    </ligand>
</feature>
<keyword evidence="5" id="KW-0414">Isoprene biosynthesis</keyword>